<reference evidence="8" key="2">
    <citation type="submission" date="2021-01" db="EMBL/GenBank/DDBJ databases">
        <authorList>
            <person name="Schikora-Tamarit M.A."/>
        </authorList>
    </citation>
    <scope>NUCLEOTIDE SEQUENCE</scope>
    <source>
        <strain evidence="8">CBS2887</strain>
    </source>
</reference>
<gene>
    <name evidence="8" type="ORF">WICPIJ_002104</name>
</gene>
<dbReference type="EMBL" id="JAEUBG010001129">
    <property type="protein sequence ID" value="KAH3686943.1"/>
    <property type="molecule type" value="Genomic_DNA"/>
</dbReference>
<keyword evidence="5 7" id="KW-0472">Membrane</keyword>
<feature type="compositionally biased region" description="Low complexity" evidence="6">
    <location>
        <begin position="13"/>
        <end position="23"/>
    </location>
</feature>
<keyword evidence="3 7" id="KW-0812">Transmembrane</keyword>
<evidence type="ECO:0000256" key="6">
    <source>
        <dbReference type="SAM" id="MobiDB-lite"/>
    </source>
</evidence>
<dbReference type="Proteomes" id="UP000774326">
    <property type="component" value="Unassembled WGS sequence"/>
</dbReference>
<keyword evidence="9" id="KW-1185">Reference proteome</keyword>
<evidence type="ECO:0000256" key="2">
    <source>
        <dbReference type="ARBA" id="ARBA00008803"/>
    </source>
</evidence>
<evidence type="ECO:0000313" key="9">
    <source>
        <dbReference type="Proteomes" id="UP000774326"/>
    </source>
</evidence>
<organism evidence="8 9">
    <name type="scientific">Wickerhamomyces pijperi</name>
    <name type="common">Yeast</name>
    <name type="synonym">Pichia pijperi</name>
    <dbReference type="NCBI Taxonomy" id="599730"/>
    <lineage>
        <taxon>Eukaryota</taxon>
        <taxon>Fungi</taxon>
        <taxon>Dikarya</taxon>
        <taxon>Ascomycota</taxon>
        <taxon>Saccharomycotina</taxon>
        <taxon>Saccharomycetes</taxon>
        <taxon>Phaffomycetales</taxon>
        <taxon>Wickerhamomycetaceae</taxon>
        <taxon>Wickerhamomyces</taxon>
    </lineage>
</organism>
<feature type="transmembrane region" description="Helical" evidence="7">
    <location>
        <begin position="320"/>
        <end position="341"/>
    </location>
</feature>
<feature type="transmembrane region" description="Helical" evidence="7">
    <location>
        <begin position="402"/>
        <end position="422"/>
    </location>
</feature>
<feature type="region of interest" description="Disordered" evidence="6">
    <location>
        <begin position="1"/>
        <end position="23"/>
    </location>
</feature>
<dbReference type="PANTHER" id="PTHR13317">
    <property type="entry name" value="TRANSMEMBRANE ANTERIOR POSTERIOR TRANSFORMATION PROTEIN 1 HOMOLOG"/>
    <property type="match status" value="1"/>
</dbReference>
<protein>
    <recommendedName>
        <fullName evidence="10">DUF747-domain-containing protein</fullName>
    </recommendedName>
</protein>
<evidence type="ECO:0000256" key="3">
    <source>
        <dbReference type="ARBA" id="ARBA00022692"/>
    </source>
</evidence>
<reference evidence="8" key="1">
    <citation type="journal article" date="2021" name="Open Biol.">
        <title>Shared evolutionary footprints suggest mitochondrial oxidative damage underlies multiple complex I losses in fungi.</title>
        <authorList>
            <person name="Schikora-Tamarit M.A."/>
            <person name="Marcet-Houben M."/>
            <person name="Nosek J."/>
            <person name="Gabaldon T."/>
        </authorList>
    </citation>
    <scope>NUCLEOTIDE SEQUENCE</scope>
    <source>
        <strain evidence="8">CBS2887</strain>
    </source>
</reference>
<evidence type="ECO:0000256" key="1">
    <source>
        <dbReference type="ARBA" id="ARBA00004141"/>
    </source>
</evidence>
<comment type="caution">
    <text evidence="8">The sequence shown here is derived from an EMBL/GenBank/DDBJ whole genome shotgun (WGS) entry which is preliminary data.</text>
</comment>
<dbReference type="PANTHER" id="PTHR13317:SF4">
    <property type="entry name" value="TRANSMEMBRANE ANTERIOR POSTERIOR TRANSFORMATION PROTEIN 1 HOMOLOG"/>
    <property type="match status" value="1"/>
</dbReference>
<name>A0A9P8TPA4_WICPI</name>
<feature type="transmembrane region" description="Helical" evidence="7">
    <location>
        <begin position="210"/>
        <end position="229"/>
    </location>
</feature>
<dbReference type="AlphaFoldDB" id="A0A9P8TPA4"/>
<feature type="transmembrane region" description="Helical" evidence="7">
    <location>
        <begin position="138"/>
        <end position="159"/>
    </location>
</feature>
<accession>A0A9P8TPA4</accession>
<feature type="transmembrane region" description="Helical" evidence="7">
    <location>
        <begin position="434"/>
        <end position="454"/>
    </location>
</feature>
<keyword evidence="4 7" id="KW-1133">Transmembrane helix</keyword>
<evidence type="ECO:0000313" key="8">
    <source>
        <dbReference type="EMBL" id="KAH3686943.1"/>
    </source>
</evidence>
<dbReference type="Pfam" id="PF05346">
    <property type="entry name" value="DUF747"/>
    <property type="match status" value="1"/>
</dbReference>
<feature type="transmembrane region" description="Helical" evidence="7">
    <location>
        <begin position="96"/>
        <end position="118"/>
    </location>
</feature>
<dbReference type="OrthoDB" id="5376140at2759"/>
<evidence type="ECO:0008006" key="10">
    <source>
        <dbReference type="Google" id="ProtNLM"/>
    </source>
</evidence>
<comment type="subcellular location">
    <subcellularLocation>
        <location evidence="1">Membrane</location>
        <topology evidence="1">Multi-pass membrane protein</topology>
    </subcellularLocation>
</comment>
<evidence type="ECO:0000256" key="7">
    <source>
        <dbReference type="SAM" id="Phobius"/>
    </source>
</evidence>
<sequence length="559" mass="62085">MASSSPSKRKRSNTASSNSGNDNSTDNITIFRLLLSELNLLPAKPSLSKPSQAKATPQQTLITTNESWELIVHMLTVPFHLERFITFGLLSSLNTFLRLLVILPFRLLIDFISFITLIRSQFVAPGRVSANRSKANGVNVTFVSLIVISCYVGLSLDMSRIYHMIKAQSSMKLYMMFGVLELSEKLVSTVGQDLLNYLFNGPSQSFFVSVAFYAASLAYLIAHTVILIYQTITLNIAANSYSNTLTTMLLSMQFSEIKSSVLKKIDKEGLFQTSCSDITERFQLLLMLFVIMLRNLPQFLTDLNSDSIGILPDSSFKHSSIGLLGVLVGPTILVIGSELVVDWVKHAYLTKFNKITPSTTYNRYSQILSTDIISTFKSTHSRSQPQTTGLSLGITDVTQQRLGLPLPALVTLFIVMTWRPFMWFVSSSNTELNYVNLAIVGLVVLSLIIFKVCLEVALLRWAKADLSNAKKAKDYELTSLSSSSASAAAAAVTTSFYNQNGTVSGGVGAMDSNGREIIYQSDEKIPEDISQRRSRLDKIEDQDKLAKVSRFRMFSKKIW</sequence>
<dbReference type="InterPro" id="IPR008010">
    <property type="entry name" value="Tatp1"/>
</dbReference>
<evidence type="ECO:0000256" key="4">
    <source>
        <dbReference type="ARBA" id="ARBA00022989"/>
    </source>
</evidence>
<comment type="similarity">
    <text evidence="2">Belongs to the TAPT1 family.</text>
</comment>
<dbReference type="GO" id="GO:0005789">
    <property type="term" value="C:endoplasmic reticulum membrane"/>
    <property type="evidence" value="ECO:0007669"/>
    <property type="project" value="TreeGrafter"/>
</dbReference>
<evidence type="ECO:0000256" key="5">
    <source>
        <dbReference type="ARBA" id="ARBA00023136"/>
    </source>
</evidence>
<proteinExistence type="inferred from homology"/>